<accession>A0ABP8U5R9</accession>
<organism evidence="1 2">
    <name type="scientific">Actinoallomurus vinaceus</name>
    <dbReference type="NCBI Taxonomy" id="1080074"/>
    <lineage>
        <taxon>Bacteria</taxon>
        <taxon>Bacillati</taxon>
        <taxon>Actinomycetota</taxon>
        <taxon>Actinomycetes</taxon>
        <taxon>Streptosporangiales</taxon>
        <taxon>Thermomonosporaceae</taxon>
        <taxon>Actinoallomurus</taxon>
    </lineage>
</organism>
<evidence type="ECO:0000313" key="1">
    <source>
        <dbReference type="EMBL" id="GAA4624547.1"/>
    </source>
</evidence>
<dbReference type="Proteomes" id="UP001501442">
    <property type="component" value="Unassembled WGS sequence"/>
</dbReference>
<protein>
    <submittedName>
        <fullName evidence="1">Uncharacterized protein</fullName>
    </submittedName>
</protein>
<name>A0ABP8U5R9_9ACTN</name>
<sequence length="141" mass="15640">MTVTPEQRLMQSLPALRALVDSLATRSPSEARELLQLDFLVRKYPAAARMSLQRRLRTHTDLQAPPGWWPALDTGGLPLWRWASGQVCVATTDTDQLRFLEVALARFDEMTAEELHGYLLCGPATSGIEGEPYRTGGDGET</sequence>
<comment type="caution">
    <text evidence="1">The sequence shown here is derived from an EMBL/GenBank/DDBJ whole genome shotgun (WGS) entry which is preliminary data.</text>
</comment>
<keyword evidence="2" id="KW-1185">Reference proteome</keyword>
<evidence type="ECO:0000313" key="2">
    <source>
        <dbReference type="Proteomes" id="UP001501442"/>
    </source>
</evidence>
<reference evidence="2" key="1">
    <citation type="journal article" date="2019" name="Int. J. Syst. Evol. Microbiol.">
        <title>The Global Catalogue of Microorganisms (GCM) 10K type strain sequencing project: providing services to taxonomists for standard genome sequencing and annotation.</title>
        <authorList>
            <consortium name="The Broad Institute Genomics Platform"/>
            <consortium name="The Broad Institute Genome Sequencing Center for Infectious Disease"/>
            <person name="Wu L."/>
            <person name="Ma J."/>
        </authorList>
    </citation>
    <scope>NUCLEOTIDE SEQUENCE [LARGE SCALE GENOMIC DNA]</scope>
    <source>
        <strain evidence="2">JCM 17939</strain>
    </source>
</reference>
<proteinExistence type="predicted"/>
<gene>
    <name evidence="1" type="ORF">GCM10023196_025130</name>
</gene>
<dbReference type="EMBL" id="BAABHK010000003">
    <property type="protein sequence ID" value="GAA4624547.1"/>
    <property type="molecule type" value="Genomic_DNA"/>
</dbReference>